<comment type="caution">
    <text evidence="1">The sequence shown here is derived from an EMBL/GenBank/DDBJ whole genome shotgun (WGS) entry which is preliminary data.</text>
</comment>
<reference evidence="1" key="1">
    <citation type="submission" date="2016-10" db="EMBL/GenBank/DDBJ databases">
        <authorList>
            <person name="Benchimol M."/>
            <person name="Almeida L.G."/>
            <person name="Vasconcelos A.T."/>
            <person name="Perreira-Neves A."/>
            <person name="Rosa I.A."/>
            <person name="Tasca T."/>
            <person name="Bogo M.R."/>
            <person name="de Souza W."/>
        </authorList>
    </citation>
    <scope>NUCLEOTIDE SEQUENCE [LARGE SCALE GENOMIC DNA]</scope>
    <source>
        <strain evidence="1">K</strain>
    </source>
</reference>
<dbReference type="VEuPathDB" id="TrichDB:TRFO_30230"/>
<sequence>MDISVVRQVNCPVTNAPFFLVKNEQSPTYNEFNNWLTQLEQKLSNGKYVNLSIDCEGFMLGTTYPLGCVQMGEIFNDTYNPTKGGRPPAVNVEKGFILFSPSSNAIKERLTRIMNNDNTTLYTFDFTHDFGSMIADGYNLTLKHVIDAQVASSESSNYIENTRIRGLKWFIDQAASMDRFGRNASRYMSIDKGLYLDKIQFLNLDSPNRFDLMLSNDFLSMAAVDVYATGLACIFALSRNANSVIRKSAEKVREFFNWQRKCGSIMAASAKRQIAFFNQYRARDFQYVRTDASGPDDVKRLLEDWKSLYQIVESKKILRSSANVNLRNDVLERSFPLICQNLDKYRHIIETL</sequence>
<dbReference type="RefSeq" id="XP_068355706.1">
    <property type="nucleotide sequence ID" value="XM_068507227.1"/>
</dbReference>
<proteinExistence type="predicted"/>
<evidence type="ECO:0008006" key="3">
    <source>
        <dbReference type="Google" id="ProtNLM"/>
    </source>
</evidence>
<name>A0A1J4JV34_9EUKA</name>
<evidence type="ECO:0000313" key="2">
    <source>
        <dbReference type="Proteomes" id="UP000179807"/>
    </source>
</evidence>
<dbReference type="Proteomes" id="UP000179807">
    <property type="component" value="Unassembled WGS sequence"/>
</dbReference>
<dbReference type="AlphaFoldDB" id="A0A1J4JV34"/>
<dbReference type="EMBL" id="MLAK01000861">
    <property type="protein sequence ID" value="OHT02570.1"/>
    <property type="molecule type" value="Genomic_DNA"/>
</dbReference>
<gene>
    <name evidence="1" type="ORF">TRFO_30230</name>
</gene>
<protein>
    <recommendedName>
        <fullName evidence="3">3'-5' exonuclease domain-containing protein</fullName>
    </recommendedName>
</protein>
<organism evidence="1 2">
    <name type="scientific">Tritrichomonas foetus</name>
    <dbReference type="NCBI Taxonomy" id="1144522"/>
    <lineage>
        <taxon>Eukaryota</taxon>
        <taxon>Metamonada</taxon>
        <taxon>Parabasalia</taxon>
        <taxon>Tritrichomonadida</taxon>
        <taxon>Tritrichomonadidae</taxon>
        <taxon>Tritrichomonas</taxon>
    </lineage>
</organism>
<dbReference type="OrthoDB" id="10598987at2759"/>
<dbReference type="GeneID" id="94841931"/>
<accession>A0A1J4JV34</accession>
<evidence type="ECO:0000313" key="1">
    <source>
        <dbReference type="EMBL" id="OHT02570.1"/>
    </source>
</evidence>
<keyword evidence="2" id="KW-1185">Reference proteome</keyword>